<evidence type="ECO:0000313" key="1">
    <source>
        <dbReference type="EMBL" id="QNN99708.1"/>
    </source>
</evidence>
<protein>
    <submittedName>
        <fullName evidence="1">Uncharacterized protein</fullName>
    </submittedName>
</protein>
<name>A0A7G9V0A3_9CAUD</name>
<dbReference type="Proteomes" id="UP000516138">
    <property type="component" value="Segment"/>
</dbReference>
<evidence type="ECO:0000313" key="2">
    <source>
        <dbReference type="Proteomes" id="UP000516138"/>
    </source>
</evidence>
<proteinExistence type="predicted"/>
<sequence length="72" mass="8009">MYKERTVKVSALRSGDEFLHGNIIATVQDVEVGPNGTVSLDVSWEDDGFGQFGTAFWAERDPDEKFVVLDLC</sequence>
<accession>A0A7G9V0A3</accession>
<reference evidence="1 2" key="1">
    <citation type="submission" date="2020-06" db="EMBL/GenBank/DDBJ databases">
        <authorList>
            <person name="Sparks H.E."/>
            <person name="Pedulla M.L."/>
            <person name="Lee J.T."/>
            <person name="Mahalingam V.A."/>
            <person name="Curtis N."/>
            <person name="Garlena R.A."/>
            <person name="Russell D.A."/>
            <person name="Pope W.H."/>
            <person name="Jacobs-Sera D."/>
            <person name="Hatfull G.F."/>
        </authorList>
    </citation>
    <scope>NUCLEOTIDE SEQUENCE [LARGE SCALE GENOMIC DNA]</scope>
</reference>
<organism evidence="1 2">
    <name type="scientific">Mycobacterium phage Rope</name>
    <dbReference type="NCBI Taxonomy" id="2767563"/>
    <lineage>
        <taxon>Viruses</taxon>
        <taxon>Duplodnaviria</taxon>
        <taxon>Heunggongvirae</taxon>
        <taxon>Uroviricota</taxon>
        <taxon>Caudoviricetes</taxon>
        <taxon>Papyrusvirus</taxon>
        <taxon>Papyrusvirus papyrus</taxon>
    </lineage>
</organism>
<gene>
    <name evidence="1" type="primary">48</name>
    <name evidence="1" type="ORF">PBI_ROPE_48</name>
</gene>
<dbReference type="EMBL" id="MT684602">
    <property type="protein sequence ID" value="QNN99708.1"/>
    <property type="molecule type" value="Genomic_DNA"/>
</dbReference>